<dbReference type="RefSeq" id="WP_208174807.1">
    <property type="nucleotide sequence ID" value="NZ_JAGETZ010000003.1"/>
</dbReference>
<proteinExistence type="predicted"/>
<evidence type="ECO:0000313" key="2">
    <source>
        <dbReference type="Proteomes" id="UP000664369"/>
    </source>
</evidence>
<accession>A0ABS3QDW6</accession>
<keyword evidence="2" id="KW-1185">Reference proteome</keyword>
<evidence type="ECO:0000313" key="1">
    <source>
        <dbReference type="EMBL" id="MBO2009188.1"/>
    </source>
</evidence>
<comment type="caution">
    <text evidence="1">The sequence shown here is derived from an EMBL/GenBank/DDBJ whole genome shotgun (WGS) entry which is preliminary data.</text>
</comment>
<name>A0ABS3QDW6_9BACT</name>
<gene>
    <name evidence="1" type="ORF">J4E00_08995</name>
</gene>
<organism evidence="1 2">
    <name type="scientific">Hymenobacter negativus</name>
    <dbReference type="NCBI Taxonomy" id="2795026"/>
    <lineage>
        <taxon>Bacteria</taxon>
        <taxon>Pseudomonadati</taxon>
        <taxon>Bacteroidota</taxon>
        <taxon>Cytophagia</taxon>
        <taxon>Cytophagales</taxon>
        <taxon>Hymenobacteraceae</taxon>
        <taxon>Hymenobacter</taxon>
    </lineage>
</organism>
<sequence>MDDYSIYLEELAATIEITGPVWGMYSLKHGTSRGAIIEQLASEFRQIRERFGVLPAENDFIRLSNEKKRFKVTYREFMHRNDMRVVRFIVEMH</sequence>
<reference evidence="1 2" key="1">
    <citation type="submission" date="2021-03" db="EMBL/GenBank/DDBJ databases">
        <authorList>
            <person name="Kim M.K."/>
        </authorList>
    </citation>
    <scope>NUCLEOTIDE SEQUENCE [LARGE SCALE GENOMIC DNA]</scope>
    <source>
        <strain evidence="1 2">BT442</strain>
    </source>
</reference>
<dbReference type="EMBL" id="JAGETZ010000003">
    <property type="protein sequence ID" value="MBO2009188.1"/>
    <property type="molecule type" value="Genomic_DNA"/>
</dbReference>
<dbReference type="Proteomes" id="UP000664369">
    <property type="component" value="Unassembled WGS sequence"/>
</dbReference>
<protein>
    <submittedName>
        <fullName evidence="1">Uncharacterized protein</fullName>
    </submittedName>
</protein>